<keyword evidence="2" id="KW-1133">Transmembrane helix</keyword>
<organism evidence="3 4">
    <name type="scientific">Microdochium trichocladiopsis</name>
    <dbReference type="NCBI Taxonomy" id="1682393"/>
    <lineage>
        <taxon>Eukaryota</taxon>
        <taxon>Fungi</taxon>
        <taxon>Dikarya</taxon>
        <taxon>Ascomycota</taxon>
        <taxon>Pezizomycotina</taxon>
        <taxon>Sordariomycetes</taxon>
        <taxon>Xylariomycetidae</taxon>
        <taxon>Xylariales</taxon>
        <taxon>Microdochiaceae</taxon>
        <taxon>Microdochium</taxon>
    </lineage>
</organism>
<protein>
    <submittedName>
        <fullName evidence="3">Uncharacterized protein</fullName>
    </submittedName>
</protein>
<keyword evidence="2" id="KW-0812">Transmembrane</keyword>
<keyword evidence="4" id="KW-1185">Reference proteome</keyword>
<feature type="transmembrane region" description="Helical" evidence="2">
    <location>
        <begin position="110"/>
        <end position="131"/>
    </location>
</feature>
<accession>A0A9P9BMU3</accession>
<dbReference type="EMBL" id="JAGTJQ010000008">
    <property type="protein sequence ID" value="KAH7026623.1"/>
    <property type="molecule type" value="Genomic_DNA"/>
</dbReference>
<evidence type="ECO:0000256" key="1">
    <source>
        <dbReference type="SAM" id="MobiDB-lite"/>
    </source>
</evidence>
<feature type="region of interest" description="Disordered" evidence="1">
    <location>
        <begin position="27"/>
        <end position="57"/>
    </location>
</feature>
<gene>
    <name evidence="3" type="ORF">B0I36DRAFT_352456</name>
</gene>
<dbReference type="RefSeq" id="XP_046009840.1">
    <property type="nucleotide sequence ID" value="XM_046157109.1"/>
</dbReference>
<proteinExistence type="predicted"/>
<name>A0A9P9BMU3_9PEZI</name>
<dbReference type="Proteomes" id="UP000756346">
    <property type="component" value="Unassembled WGS sequence"/>
</dbReference>
<reference evidence="3" key="1">
    <citation type="journal article" date="2021" name="Nat. Commun.">
        <title>Genetic determinants of endophytism in the Arabidopsis root mycobiome.</title>
        <authorList>
            <person name="Mesny F."/>
            <person name="Miyauchi S."/>
            <person name="Thiergart T."/>
            <person name="Pickel B."/>
            <person name="Atanasova L."/>
            <person name="Karlsson M."/>
            <person name="Huettel B."/>
            <person name="Barry K.W."/>
            <person name="Haridas S."/>
            <person name="Chen C."/>
            <person name="Bauer D."/>
            <person name="Andreopoulos W."/>
            <person name="Pangilinan J."/>
            <person name="LaButti K."/>
            <person name="Riley R."/>
            <person name="Lipzen A."/>
            <person name="Clum A."/>
            <person name="Drula E."/>
            <person name="Henrissat B."/>
            <person name="Kohler A."/>
            <person name="Grigoriev I.V."/>
            <person name="Martin F.M."/>
            <person name="Hacquard S."/>
        </authorList>
    </citation>
    <scope>NUCLEOTIDE SEQUENCE</scope>
    <source>
        <strain evidence="3">MPI-CAGE-CH-0230</strain>
    </source>
</reference>
<feature type="compositionally biased region" description="Low complexity" evidence="1">
    <location>
        <begin position="27"/>
        <end position="56"/>
    </location>
</feature>
<sequence length="284" mass="29816">MASPANSHAELVTQDFSAATVSRDFLTTRAPTTTSRTPPLFTGTSSSLSSPTGTPSAAAELTSFHGATVDHTTTRLAQPPLPVSTISTSPVSHDTSDSAIADFKPGGNQFWIIIGILIVGVIVLSACVLALSICRRRQWKRDHDVRDLVEAGADCTEPGSTEHNASEQNSSAGASSARGHASSCWARLGGIVACILTCRADKGKESAQPEQEKRCLSCGRLLEEGAQNGEGFPASNDTGNRHPADGETIVSTRDASEQSSWRLAVCQACVVKHSGITDRLRCGN</sequence>
<comment type="caution">
    <text evidence="3">The sequence shown here is derived from an EMBL/GenBank/DDBJ whole genome shotgun (WGS) entry which is preliminary data.</text>
</comment>
<evidence type="ECO:0000313" key="3">
    <source>
        <dbReference type="EMBL" id="KAH7026623.1"/>
    </source>
</evidence>
<keyword evidence="2" id="KW-0472">Membrane</keyword>
<dbReference type="GeneID" id="70186655"/>
<dbReference type="AlphaFoldDB" id="A0A9P9BMU3"/>
<evidence type="ECO:0000256" key="2">
    <source>
        <dbReference type="SAM" id="Phobius"/>
    </source>
</evidence>
<evidence type="ECO:0000313" key="4">
    <source>
        <dbReference type="Proteomes" id="UP000756346"/>
    </source>
</evidence>
<feature type="region of interest" description="Disordered" evidence="1">
    <location>
        <begin position="154"/>
        <end position="174"/>
    </location>
</feature>
<feature type="compositionally biased region" description="Polar residues" evidence="1">
    <location>
        <begin position="158"/>
        <end position="169"/>
    </location>
</feature>